<protein>
    <submittedName>
        <fullName evidence="4 5">Uncharacterized protein LOC105135646</fullName>
    </submittedName>
</protein>
<feature type="region of interest" description="Disordered" evidence="1">
    <location>
        <begin position="289"/>
        <end position="367"/>
    </location>
</feature>
<dbReference type="Pfam" id="PF04795">
    <property type="entry name" value="PAPA-1"/>
    <property type="match status" value="1"/>
</dbReference>
<feature type="compositionally biased region" description="Polar residues" evidence="1">
    <location>
        <begin position="38"/>
        <end position="51"/>
    </location>
</feature>
<name>A0AAJ6V0T9_POPEU</name>
<feature type="region of interest" description="Disordered" evidence="1">
    <location>
        <begin position="253"/>
        <end position="276"/>
    </location>
</feature>
<evidence type="ECO:0000256" key="1">
    <source>
        <dbReference type="SAM" id="MobiDB-lite"/>
    </source>
</evidence>
<dbReference type="RefSeq" id="XP_011038931.1">
    <property type="nucleotide sequence ID" value="XM_011040629.1"/>
</dbReference>
<organism evidence="3 5">
    <name type="scientific">Populus euphratica</name>
    <name type="common">Euphrates poplar</name>
    <dbReference type="NCBI Taxonomy" id="75702"/>
    <lineage>
        <taxon>Eukaryota</taxon>
        <taxon>Viridiplantae</taxon>
        <taxon>Streptophyta</taxon>
        <taxon>Embryophyta</taxon>
        <taxon>Tracheophyta</taxon>
        <taxon>Spermatophyta</taxon>
        <taxon>Magnoliopsida</taxon>
        <taxon>eudicotyledons</taxon>
        <taxon>Gunneridae</taxon>
        <taxon>Pentapetalae</taxon>
        <taxon>rosids</taxon>
        <taxon>fabids</taxon>
        <taxon>Malpighiales</taxon>
        <taxon>Salicaceae</taxon>
        <taxon>Saliceae</taxon>
        <taxon>Populus</taxon>
    </lineage>
</organism>
<evidence type="ECO:0000259" key="2">
    <source>
        <dbReference type="SMART" id="SM01406"/>
    </source>
</evidence>
<feature type="compositionally biased region" description="Basic and acidic residues" evidence="1">
    <location>
        <begin position="410"/>
        <end position="428"/>
    </location>
</feature>
<dbReference type="PANTHER" id="PTHR21561">
    <property type="entry name" value="INO80 COMPLEX SUBUNIT B"/>
    <property type="match status" value="1"/>
</dbReference>
<keyword evidence="3" id="KW-1185">Reference proteome</keyword>
<dbReference type="GO" id="GO:0006338">
    <property type="term" value="P:chromatin remodeling"/>
    <property type="evidence" value="ECO:0007669"/>
    <property type="project" value="InterPro"/>
</dbReference>
<accession>A0AAJ6V0T9</accession>
<feature type="compositionally biased region" description="Basic residues" evidence="1">
    <location>
        <begin position="13"/>
        <end position="23"/>
    </location>
</feature>
<dbReference type="Pfam" id="PF04438">
    <property type="entry name" value="zf-HIT"/>
    <property type="match status" value="1"/>
</dbReference>
<sequence>MEGFGFSDASSAVRKKRSNTSRRPRNESHAPSGYIDVTSLSSTPPSETNMMKNEDGGFGESDEASNNGSFRGSSERRHSGVDSRRLNQGVLTPANWKSTSSSLGRVGGFSDGVGNESKVKKVKLKVGGITRTITAKSASDGASAIAVGSSSSKPSRFPDPRQKTVEENLDNNHSFISGKGSGLQGVPWKEFSRSGRNDGKADGLRGENLSSKQTGQSEPVRKSKRLPKKRLLDGVLDDGAEDYDEIQFLEKVKTSKISTNHGAGFEDEEGGSRKQRKILRVLKRNVDGLNDVDSGVHGSTRFGKEGKKSKSGRVSEDTDYVEDEDLGSDGDPTSKRKKPRKELADLSADSKKEMTVTTRQRALQTGKDVSSGFASLIEFPNGLPPAPPKKQKEKLSEVEQQLKRAEALQRRRMQVEKANRESEAEAIRKILGQDSTRKKREDKLKKRQEEMAQEKATNAMVLASDHVRWVMGPAGTTVTFPTEMGLPSIFDSKPCSYPPPREKCAAPSCTNPYKYRDSKSKLPLCSLHCYKTIHEKMQPLTAC</sequence>
<evidence type="ECO:0000313" key="3">
    <source>
        <dbReference type="Proteomes" id="UP000694918"/>
    </source>
</evidence>
<dbReference type="KEGG" id="peu:105135646"/>
<feature type="domain" description="INO80 complex subunit B-like conserved region" evidence="2">
    <location>
        <begin position="399"/>
        <end position="484"/>
    </location>
</feature>
<reference evidence="4 5" key="1">
    <citation type="submission" date="2025-04" db="UniProtKB">
        <authorList>
            <consortium name="RefSeq"/>
        </authorList>
    </citation>
    <scope>IDENTIFICATION</scope>
</reference>
<feature type="region of interest" description="Disordered" evidence="1">
    <location>
        <begin position="134"/>
        <end position="236"/>
    </location>
</feature>
<evidence type="ECO:0000313" key="4">
    <source>
        <dbReference type="RefSeq" id="XP_011038930.1"/>
    </source>
</evidence>
<feature type="compositionally biased region" description="Basic and acidic residues" evidence="1">
    <location>
        <begin position="190"/>
        <end position="205"/>
    </location>
</feature>
<dbReference type="GeneID" id="105135646"/>
<dbReference type="Proteomes" id="UP000694918">
    <property type="component" value="Unplaced"/>
</dbReference>
<gene>
    <name evidence="4 5" type="primary">LOC105135646</name>
</gene>
<dbReference type="RefSeq" id="XP_011038930.1">
    <property type="nucleotide sequence ID" value="XM_011040628.1"/>
</dbReference>
<evidence type="ECO:0000313" key="5">
    <source>
        <dbReference type="RefSeq" id="XP_011038931.1"/>
    </source>
</evidence>
<feature type="region of interest" description="Disordered" evidence="1">
    <location>
        <begin position="1"/>
        <end position="115"/>
    </location>
</feature>
<dbReference type="GO" id="GO:0031011">
    <property type="term" value="C:Ino80 complex"/>
    <property type="evidence" value="ECO:0007669"/>
    <property type="project" value="InterPro"/>
</dbReference>
<dbReference type="InterPro" id="IPR029523">
    <property type="entry name" value="INO80B/Ies2"/>
</dbReference>
<feature type="compositionally biased region" description="Basic and acidic residues" evidence="1">
    <location>
        <begin position="156"/>
        <end position="166"/>
    </location>
</feature>
<dbReference type="PANTHER" id="PTHR21561:SF14">
    <property type="entry name" value="HIT ZINC FINGER AND PAPA-1-LIKE DOMAIN-CONTAINING PROTEIN"/>
    <property type="match status" value="1"/>
</dbReference>
<dbReference type="AlphaFoldDB" id="A0AAJ6V0T9"/>
<feature type="compositionally biased region" description="Basic and acidic residues" evidence="1">
    <location>
        <begin position="341"/>
        <end position="354"/>
    </location>
</feature>
<feature type="compositionally biased region" description="Basic and acidic residues" evidence="1">
    <location>
        <begin position="302"/>
        <end position="316"/>
    </location>
</feature>
<feature type="compositionally biased region" description="Low complexity" evidence="1">
    <location>
        <begin position="137"/>
        <end position="155"/>
    </location>
</feature>
<dbReference type="SMART" id="SM01406">
    <property type="entry name" value="PAPA-1"/>
    <property type="match status" value="1"/>
</dbReference>
<dbReference type="InterPro" id="IPR006880">
    <property type="entry name" value="INO80B_C"/>
</dbReference>
<feature type="compositionally biased region" description="Basic and acidic residues" evidence="1">
    <location>
        <begin position="73"/>
        <end position="85"/>
    </location>
</feature>
<dbReference type="CDD" id="cd23021">
    <property type="entry name" value="zf-HIT_IN80B"/>
    <property type="match status" value="1"/>
</dbReference>
<dbReference type="InterPro" id="IPR007529">
    <property type="entry name" value="Znf_HIT"/>
</dbReference>
<feature type="compositionally biased region" description="Polar residues" evidence="1">
    <location>
        <begin position="208"/>
        <end position="217"/>
    </location>
</feature>
<feature type="compositionally biased region" description="Acidic residues" evidence="1">
    <location>
        <begin position="317"/>
        <end position="328"/>
    </location>
</feature>
<proteinExistence type="predicted"/>
<feature type="region of interest" description="Disordered" evidence="1">
    <location>
        <begin position="410"/>
        <end position="441"/>
    </location>
</feature>